<dbReference type="NCBIfam" id="NF047832">
    <property type="entry name" value="caspase_w_EACC1"/>
    <property type="match status" value="1"/>
</dbReference>
<dbReference type="EMBL" id="JAAATY010000039">
    <property type="protein sequence ID" value="NRN70481.1"/>
    <property type="molecule type" value="Genomic_DNA"/>
</dbReference>
<evidence type="ECO:0000313" key="2">
    <source>
        <dbReference type="EMBL" id="NRN70481.1"/>
    </source>
</evidence>
<evidence type="ECO:0000259" key="1">
    <source>
        <dbReference type="Pfam" id="PF00656"/>
    </source>
</evidence>
<dbReference type="InterPro" id="IPR029030">
    <property type="entry name" value="Caspase-like_dom_sf"/>
</dbReference>
<dbReference type="Proteomes" id="UP000763557">
    <property type="component" value="Unassembled WGS sequence"/>
</dbReference>
<dbReference type="RefSeq" id="WP_246367980.1">
    <property type="nucleotide sequence ID" value="NZ_CBCSGW010000048.1"/>
</dbReference>
<evidence type="ECO:0000313" key="3">
    <source>
        <dbReference type="Proteomes" id="UP000763557"/>
    </source>
</evidence>
<feature type="domain" description="Peptidase C14 caspase" evidence="1">
    <location>
        <begin position="8"/>
        <end position="158"/>
    </location>
</feature>
<keyword evidence="3" id="KW-1185">Reference proteome</keyword>
<proteinExistence type="predicted"/>
<dbReference type="InterPro" id="IPR011600">
    <property type="entry name" value="Pept_C14_caspase"/>
</dbReference>
<gene>
    <name evidence="2" type="ORF">GC106_77520</name>
</gene>
<sequence length="514" mass="56938">MIEYSESRAVLVGVSRYEDVAIPDVPAAANSLKALHAILVDPNLCGWPEDRVTVIANPSTASKLAQQLRRLAADTTATLLLYFVGHGTLTESGELCLVVGETDFADPDLTGLEYRHVRRAVLDSPAQSKIVILDCCYSGKAIQALSGDKNHFANAADITGACTLTASDSAAHVVPLAVQADRCTSFTEVLVDIVRKGIPGAQEFLTISAIYPELMQRLRAGGLPMPNQRGTDNIQLYPFSRNAAFVRDETADEITRYTLATTDDTVYFDLAELGNQVISLLGRRERQPLLLEVLQGMREGSGIYQLSQVDGFVEEVVYIGSATRSLPERLMLHLNKIAGRRFLSLEQIRFSHLYFDGDPSGLIPSPLRSDHRVPEWNRNGFGNRDPGRARDRALLKKDHFDARHPIDLDYVIEPPSLDAPKLSHVLRALASELPYIFRYQRNVSDFDVLEVELPAREAPVHEVFQCIAAALGDSWQLTAFPGYVILYQENVIYPAAFRCYRGETVIEQVPETTP</sequence>
<organism evidence="2 3">
    <name type="scientific">Kibdelosporangium persicum</name>
    <dbReference type="NCBI Taxonomy" id="2698649"/>
    <lineage>
        <taxon>Bacteria</taxon>
        <taxon>Bacillati</taxon>
        <taxon>Actinomycetota</taxon>
        <taxon>Actinomycetes</taxon>
        <taxon>Pseudonocardiales</taxon>
        <taxon>Pseudonocardiaceae</taxon>
        <taxon>Kibdelosporangium</taxon>
    </lineage>
</organism>
<dbReference type="Gene3D" id="3.40.50.1460">
    <property type="match status" value="1"/>
</dbReference>
<dbReference type="Pfam" id="PF00656">
    <property type="entry name" value="Peptidase_C14"/>
    <property type="match status" value="1"/>
</dbReference>
<comment type="caution">
    <text evidence="2">The sequence shown here is derived from an EMBL/GenBank/DDBJ whole genome shotgun (WGS) entry which is preliminary data.</text>
</comment>
<name>A0ABX2FGE7_9PSEU</name>
<dbReference type="SUPFAM" id="SSF52129">
    <property type="entry name" value="Caspase-like"/>
    <property type="match status" value="1"/>
</dbReference>
<protein>
    <recommendedName>
        <fullName evidence="1">Peptidase C14 caspase domain-containing protein</fullName>
    </recommendedName>
</protein>
<reference evidence="2 3" key="1">
    <citation type="submission" date="2020-01" db="EMBL/GenBank/DDBJ databases">
        <title>Kibdelosporangium persica a novel Actinomycetes from a hot desert in Iran.</title>
        <authorList>
            <person name="Safaei N."/>
            <person name="Zaburannyi N."/>
            <person name="Mueller R."/>
            <person name="Wink J."/>
        </authorList>
    </citation>
    <scope>NUCLEOTIDE SEQUENCE [LARGE SCALE GENOMIC DNA]</scope>
    <source>
        <strain evidence="2 3">4NS15</strain>
    </source>
</reference>
<accession>A0ABX2FGE7</accession>